<dbReference type="SUPFAM" id="SSF53474">
    <property type="entry name" value="alpha/beta-Hydrolases"/>
    <property type="match status" value="1"/>
</dbReference>
<dbReference type="PANTHER" id="PTHR11034">
    <property type="entry name" value="N-MYC DOWNSTREAM REGULATED"/>
    <property type="match status" value="1"/>
</dbReference>
<dbReference type="CTD" id="20321189"/>
<dbReference type="RefSeq" id="XP_009170695.1">
    <property type="nucleotide sequence ID" value="XM_009172431.1"/>
</dbReference>
<dbReference type="Pfam" id="PF03096">
    <property type="entry name" value="Ndr"/>
    <property type="match status" value="1"/>
</dbReference>
<evidence type="ECO:0000313" key="3">
    <source>
        <dbReference type="Proteomes" id="UP000054324"/>
    </source>
</evidence>
<proteinExistence type="inferred from homology"/>
<dbReference type="Gene3D" id="3.40.50.1820">
    <property type="entry name" value="alpha/beta hydrolase"/>
    <property type="match status" value="1"/>
</dbReference>
<sequence>MKSFIHEYHETGRLFDHAILIIFLPGVYLSCSRNQSLFAAMIQGAQNSKVVILTVHDLGCNQNEMIDFVSQDCMEQLAAKCSWVHVLIPGQGDGDRDLPPNYNFPTMQQLGEAMGEVCDAMGLKQVVLFGEGAGANILARLAMLREDLVLGAVLIHCTGTAAGFAETIRDKLIGWKLNSIGMNPAAESYMLLHRFGSIGDATDEMEMRHALDRFRHSLREAINPRNLNKFIMSFMARTKIIEKVDLLRCPVLLITGSLGAHKPSVQRFYNALLQSARTDPDRLKHIELVQLDDVGNVLRGAPDKVSDCLQYFIQGLGLASGIVNRRMSSTVRPFLRGRSLSMEEYDQPKGVSSCVFDKNRKYSTAVPEGDELEEYRA</sequence>
<keyword evidence="3" id="KW-1185">Reference proteome</keyword>
<dbReference type="KEGG" id="ovi:T265_07010"/>
<dbReference type="GeneID" id="20321189"/>
<dbReference type="InterPro" id="IPR004142">
    <property type="entry name" value="NDRG"/>
</dbReference>
<protein>
    <recommendedName>
        <fullName evidence="4">Ndr family protein</fullName>
    </recommendedName>
</protein>
<evidence type="ECO:0000256" key="1">
    <source>
        <dbReference type="ARBA" id="ARBA00005598"/>
    </source>
</evidence>
<organism evidence="2 3">
    <name type="scientific">Opisthorchis viverrini</name>
    <name type="common">Southeast Asian liver fluke</name>
    <dbReference type="NCBI Taxonomy" id="6198"/>
    <lineage>
        <taxon>Eukaryota</taxon>
        <taxon>Metazoa</taxon>
        <taxon>Spiralia</taxon>
        <taxon>Lophotrochozoa</taxon>
        <taxon>Platyhelminthes</taxon>
        <taxon>Trematoda</taxon>
        <taxon>Digenea</taxon>
        <taxon>Opisthorchiida</taxon>
        <taxon>Opisthorchiata</taxon>
        <taxon>Opisthorchiidae</taxon>
        <taxon>Opisthorchis</taxon>
    </lineage>
</organism>
<dbReference type="InterPro" id="IPR029058">
    <property type="entry name" value="AB_hydrolase_fold"/>
</dbReference>
<evidence type="ECO:0000313" key="2">
    <source>
        <dbReference type="EMBL" id="KER25551.1"/>
    </source>
</evidence>
<dbReference type="OrthoDB" id="191979at2759"/>
<accession>A0A074ZE53</accession>
<dbReference type="Proteomes" id="UP000054324">
    <property type="component" value="Unassembled WGS sequence"/>
</dbReference>
<dbReference type="AlphaFoldDB" id="A0A074ZE53"/>
<reference evidence="2 3" key="1">
    <citation type="submission" date="2013-11" db="EMBL/GenBank/DDBJ databases">
        <title>Opisthorchis viverrini - life in the bile duct.</title>
        <authorList>
            <person name="Young N.D."/>
            <person name="Nagarajan N."/>
            <person name="Lin S.J."/>
            <person name="Korhonen P.K."/>
            <person name="Jex A.R."/>
            <person name="Hall R.S."/>
            <person name="Safavi-Hemami H."/>
            <person name="Kaewkong W."/>
            <person name="Bertrand D."/>
            <person name="Gao S."/>
            <person name="Seet Q."/>
            <person name="Wongkham S."/>
            <person name="Teh B.T."/>
            <person name="Wongkham C."/>
            <person name="Intapan P.M."/>
            <person name="Maleewong W."/>
            <person name="Yang X."/>
            <person name="Hu M."/>
            <person name="Wang Z."/>
            <person name="Hofmann A."/>
            <person name="Sternberg P.W."/>
            <person name="Tan P."/>
            <person name="Wang J."/>
            <person name="Gasser R.B."/>
        </authorList>
    </citation>
    <scope>NUCLEOTIDE SEQUENCE [LARGE SCALE GENOMIC DNA]</scope>
</reference>
<evidence type="ECO:0008006" key="4">
    <source>
        <dbReference type="Google" id="ProtNLM"/>
    </source>
</evidence>
<comment type="similarity">
    <text evidence="1">Belongs to the NDRG family.</text>
</comment>
<gene>
    <name evidence="2" type="ORF">T265_07010</name>
</gene>
<dbReference type="EMBL" id="KL596773">
    <property type="protein sequence ID" value="KER25551.1"/>
    <property type="molecule type" value="Genomic_DNA"/>
</dbReference>
<name>A0A074ZE53_OPIVI</name>